<reference evidence="3 4" key="1">
    <citation type="submission" date="2024-08" db="EMBL/GenBank/DDBJ databases">
        <authorList>
            <person name="Lu H."/>
        </authorList>
    </citation>
    <scope>NUCLEOTIDE SEQUENCE [LARGE SCALE GENOMIC DNA]</scope>
    <source>
        <strain evidence="3 4">BYS78W</strain>
    </source>
</reference>
<sequence length="286" mass="29702">MNAPRWTLPLLAAGTVAAGLLFATRAPEEGVPAAAERPAMAARASNLPHAAPASAAPASAAPPAINAPASPPPVGSEGYGPHIERALAGDDIAAAWLAVQWLQNCASNEQRRKIFEQLRDQGTLPQQAAGALMGQMDAEARRCQTVTAEHRAMLPELAARAMRASVPLAAAAYAGAVDPASLTATQRQEVADALRRDAQTNGVMSLLAAMEADEAWGLTDAERLGFHAAVKQLGDEPDEPHSINVARSLAIHSAQRFKTPPTPEQQAAATLAGQQIVARLKAAGQP</sequence>
<accession>A0ABW7HIA9</accession>
<dbReference type="EMBL" id="JBIGIC010000014">
    <property type="protein sequence ID" value="MFG6489650.1"/>
    <property type="molecule type" value="Genomic_DNA"/>
</dbReference>
<feature type="signal peptide" evidence="2">
    <location>
        <begin position="1"/>
        <end position="18"/>
    </location>
</feature>
<evidence type="ECO:0000256" key="1">
    <source>
        <dbReference type="SAM" id="MobiDB-lite"/>
    </source>
</evidence>
<organism evidence="3 4">
    <name type="scientific">Pelomonas candidula</name>
    <dbReference type="NCBI Taxonomy" id="3299025"/>
    <lineage>
        <taxon>Bacteria</taxon>
        <taxon>Pseudomonadati</taxon>
        <taxon>Pseudomonadota</taxon>
        <taxon>Betaproteobacteria</taxon>
        <taxon>Burkholderiales</taxon>
        <taxon>Sphaerotilaceae</taxon>
        <taxon>Roseateles</taxon>
    </lineage>
</organism>
<evidence type="ECO:0000313" key="3">
    <source>
        <dbReference type="EMBL" id="MFG6489650.1"/>
    </source>
</evidence>
<keyword evidence="2" id="KW-0732">Signal</keyword>
<comment type="caution">
    <text evidence="3">The sequence shown here is derived from an EMBL/GenBank/DDBJ whole genome shotgun (WGS) entry which is preliminary data.</text>
</comment>
<evidence type="ECO:0000256" key="2">
    <source>
        <dbReference type="SAM" id="SignalP"/>
    </source>
</evidence>
<feature type="compositionally biased region" description="Low complexity" evidence="1">
    <location>
        <begin position="52"/>
        <end position="68"/>
    </location>
</feature>
<keyword evidence="4" id="KW-1185">Reference proteome</keyword>
<feature type="chain" id="PRO_5045812878" evidence="2">
    <location>
        <begin position="19"/>
        <end position="286"/>
    </location>
</feature>
<protein>
    <submittedName>
        <fullName evidence="3">Uncharacterized protein</fullName>
    </submittedName>
</protein>
<evidence type="ECO:0000313" key="4">
    <source>
        <dbReference type="Proteomes" id="UP001606134"/>
    </source>
</evidence>
<name>A0ABW7HIA9_9BURK</name>
<gene>
    <name evidence="3" type="ORF">ACG04R_23440</name>
</gene>
<feature type="region of interest" description="Disordered" evidence="1">
    <location>
        <begin position="52"/>
        <end position="82"/>
    </location>
</feature>
<dbReference type="Proteomes" id="UP001606134">
    <property type="component" value="Unassembled WGS sequence"/>
</dbReference>
<proteinExistence type="predicted"/>
<dbReference type="RefSeq" id="WP_394416044.1">
    <property type="nucleotide sequence ID" value="NZ_JBIGIC010000014.1"/>
</dbReference>